<gene>
    <name evidence="11" type="ORF">AACH00_16860</name>
</gene>
<feature type="domain" description="Phosphoethanolamine transferase N-terminal" evidence="10">
    <location>
        <begin position="63"/>
        <end position="209"/>
    </location>
</feature>
<feature type="transmembrane region" description="Helical" evidence="8">
    <location>
        <begin position="83"/>
        <end position="104"/>
    </location>
</feature>
<reference evidence="11 12" key="1">
    <citation type="submission" date="2024-04" db="EMBL/GenBank/DDBJ databases">
        <title>Novel species of the genus Ideonella isolated from streams.</title>
        <authorList>
            <person name="Lu H."/>
        </authorList>
    </citation>
    <scope>NUCLEOTIDE SEQUENCE [LARGE SCALE GENOMIC DNA]</scope>
    <source>
        <strain evidence="11 12">LYT19W</strain>
    </source>
</reference>
<evidence type="ECO:0000313" key="12">
    <source>
        <dbReference type="Proteomes" id="UP001379945"/>
    </source>
</evidence>
<keyword evidence="7 8" id="KW-0472">Membrane</keyword>
<dbReference type="Gene3D" id="3.40.720.10">
    <property type="entry name" value="Alkaline Phosphatase, subunit A"/>
    <property type="match status" value="1"/>
</dbReference>
<feature type="transmembrane region" description="Helical" evidence="8">
    <location>
        <begin position="51"/>
        <end position="71"/>
    </location>
</feature>
<evidence type="ECO:0000256" key="1">
    <source>
        <dbReference type="ARBA" id="ARBA00004429"/>
    </source>
</evidence>
<dbReference type="Pfam" id="PF00884">
    <property type="entry name" value="Sulfatase"/>
    <property type="match status" value="1"/>
</dbReference>
<evidence type="ECO:0000259" key="9">
    <source>
        <dbReference type="Pfam" id="PF00884"/>
    </source>
</evidence>
<dbReference type="CDD" id="cd16017">
    <property type="entry name" value="LptA"/>
    <property type="match status" value="1"/>
</dbReference>
<name>A0ABU9C8H2_9BURK</name>
<keyword evidence="4" id="KW-0808">Transferase</keyword>
<dbReference type="PANTHER" id="PTHR30443">
    <property type="entry name" value="INNER MEMBRANE PROTEIN"/>
    <property type="match status" value="1"/>
</dbReference>
<keyword evidence="2" id="KW-1003">Cell membrane</keyword>
<dbReference type="Pfam" id="PF08019">
    <property type="entry name" value="EptA_B_N"/>
    <property type="match status" value="1"/>
</dbReference>
<keyword evidence="6 8" id="KW-1133">Transmembrane helix</keyword>
<accession>A0ABU9C8H2</accession>
<feature type="transmembrane region" description="Helical" evidence="8">
    <location>
        <begin position="157"/>
        <end position="180"/>
    </location>
</feature>
<keyword evidence="3" id="KW-0997">Cell inner membrane</keyword>
<organism evidence="11 12">
    <name type="scientific">Ideonella margarita</name>
    <dbReference type="NCBI Taxonomy" id="2984191"/>
    <lineage>
        <taxon>Bacteria</taxon>
        <taxon>Pseudomonadati</taxon>
        <taxon>Pseudomonadota</taxon>
        <taxon>Betaproteobacteria</taxon>
        <taxon>Burkholderiales</taxon>
        <taxon>Sphaerotilaceae</taxon>
        <taxon>Ideonella</taxon>
    </lineage>
</organism>
<sequence length="581" mass="64209">MSERNPFVRHEGRWQLGTDTLALIAAVVFALACNLPFWREVLAGREPGLPATWLFAGAMFVMLVALHFLLLGLVMHRWIARPLLAVLIVATASAVYYIDKFGIYLDPSMLRNVLRTDVNEARELFTWSMVPHFLFYAVLPLALLWKVRVRQRTWGRALATRVVWMVVAALLGAGAVLTVFQDFGSLMRNRKELRYLITPANYIYSLARVGISDTRTAARPRAVLGEDAVAGPAWQQRKKPVLVVFVLGETARAANWGLSGYSRMTTPELAKVPGLINFKQVDSCGTNTEVSVPCLFSPWGRRNYDEDRIRGSQSMLHVMNRAGLGVFWRDNQSGCKGVCDGLPSEQLRADAADPLCDGERCLDEALLQGLDRSALKPLVVPANASTASTASAASGAASAAVSPDSVLGRSRFVVLHQLGNHGPAYFKRYPPAFARFQPSCDTADLRQCTPEQVVNAYDNALLYTDHVLARAVDFLKQQSAQYDTALVYVSDHGESLGENKLFLHGVPYAIAPEQQTRVPMVMWFSPGFAASAGLDVDCVRQRATQPAAHDHLFHSLLGLMDIQTRVREPAMDLFQACRKPH</sequence>
<dbReference type="InterPro" id="IPR012549">
    <property type="entry name" value="EptA-like_N"/>
</dbReference>
<keyword evidence="5 8" id="KW-0812">Transmembrane</keyword>
<keyword evidence="12" id="KW-1185">Reference proteome</keyword>
<comment type="caution">
    <text evidence="11">The sequence shown here is derived from an EMBL/GenBank/DDBJ whole genome shotgun (WGS) entry which is preliminary data.</text>
</comment>
<feature type="transmembrane region" description="Helical" evidence="8">
    <location>
        <begin position="21"/>
        <end position="39"/>
    </location>
</feature>
<evidence type="ECO:0000259" key="10">
    <source>
        <dbReference type="Pfam" id="PF08019"/>
    </source>
</evidence>
<evidence type="ECO:0000256" key="6">
    <source>
        <dbReference type="ARBA" id="ARBA00022989"/>
    </source>
</evidence>
<evidence type="ECO:0000256" key="8">
    <source>
        <dbReference type="SAM" id="Phobius"/>
    </source>
</evidence>
<dbReference type="InterPro" id="IPR000917">
    <property type="entry name" value="Sulfatase_N"/>
</dbReference>
<feature type="transmembrane region" description="Helical" evidence="8">
    <location>
        <begin position="124"/>
        <end position="145"/>
    </location>
</feature>
<proteinExistence type="predicted"/>
<dbReference type="EMBL" id="JBBUTI010000013">
    <property type="protein sequence ID" value="MEK8048033.1"/>
    <property type="molecule type" value="Genomic_DNA"/>
</dbReference>
<evidence type="ECO:0000256" key="7">
    <source>
        <dbReference type="ARBA" id="ARBA00023136"/>
    </source>
</evidence>
<protein>
    <submittedName>
        <fullName evidence="11">Sulfatase-like hydrolase/transferase</fullName>
    </submittedName>
</protein>
<feature type="domain" description="Sulfatase N-terminal" evidence="9">
    <location>
        <begin position="243"/>
        <end position="562"/>
    </location>
</feature>
<evidence type="ECO:0000256" key="3">
    <source>
        <dbReference type="ARBA" id="ARBA00022519"/>
    </source>
</evidence>
<comment type="subcellular location">
    <subcellularLocation>
        <location evidence="1">Cell inner membrane</location>
        <topology evidence="1">Multi-pass membrane protein</topology>
    </subcellularLocation>
</comment>
<dbReference type="SUPFAM" id="SSF53649">
    <property type="entry name" value="Alkaline phosphatase-like"/>
    <property type="match status" value="1"/>
</dbReference>
<dbReference type="InterPro" id="IPR058130">
    <property type="entry name" value="PEA_transf_C"/>
</dbReference>
<dbReference type="PANTHER" id="PTHR30443:SF0">
    <property type="entry name" value="PHOSPHOETHANOLAMINE TRANSFERASE EPTA"/>
    <property type="match status" value="1"/>
</dbReference>
<evidence type="ECO:0000313" key="11">
    <source>
        <dbReference type="EMBL" id="MEK8048033.1"/>
    </source>
</evidence>
<dbReference type="InterPro" id="IPR017850">
    <property type="entry name" value="Alkaline_phosphatase_core_sf"/>
</dbReference>
<dbReference type="Proteomes" id="UP001379945">
    <property type="component" value="Unassembled WGS sequence"/>
</dbReference>
<dbReference type="InterPro" id="IPR040423">
    <property type="entry name" value="PEA_transferase"/>
</dbReference>
<evidence type="ECO:0000256" key="5">
    <source>
        <dbReference type="ARBA" id="ARBA00022692"/>
    </source>
</evidence>
<evidence type="ECO:0000256" key="2">
    <source>
        <dbReference type="ARBA" id="ARBA00022475"/>
    </source>
</evidence>
<dbReference type="PROSITE" id="PS51257">
    <property type="entry name" value="PROKAR_LIPOPROTEIN"/>
    <property type="match status" value="1"/>
</dbReference>
<evidence type="ECO:0000256" key="4">
    <source>
        <dbReference type="ARBA" id="ARBA00022679"/>
    </source>
</evidence>
<dbReference type="RefSeq" id="WP_341400348.1">
    <property type="nucleotide sequence ID" value="NZ_JBBUTI010000013.1"/>
</dbReference>